<accession>A0A4Y9LZJ6</accession>
<dbReference type="Proteomes" id="UP000297966">
    <property type="component" value="Unassembled WGS sequence"/>
</dbReference>
<dbReference type="OrthoDB" id="9937309at2"/>
<evidence type="ECO:0008006" key="3">
    <source>
        <dbReference type="Google" id="ProtNLM"/>
    </source>
</evidence>
<organism evidence="1 2">
    <name type="scientific">Bradyrhizobium niftali</name>
    <dbReference type="NCBI Taxonomy" id="2560055"/>
    <lineage>
        <taxon>Bacteria</taxon>
        <taxon>Pseudomonadati</taxon>
        <taxon>Pseudomonadota</taxon>
        <taxon>Alphaproteobacteria</taxon>
        <taxon>Hyphomicrobiales</taxon>
        <taxon>Nitrobacteraceae</taxon>
        <taxon>Bradyrhizobium</taxon>
    </lineage>
</organism>
<keyword evidence="2" id="KW-1185">Reference proteome</keyword>
<reference evidence="1 2" key="1">
    <citation type="submission" date="2019-03" db="EMBL/GenBank/DDBJ databases">
        <title>Bradyrhizobium diversity isolated from nodules of Chamaecrista fasciculata.</title>
        <authorList>
            <person name="Klepa M.S."/>
            <person name="Urquiaga M.O."/>
            <person name="Hungria M."/>
            <person name="Delamuta J.R."/>
        </authorList>
    </citation>
    <scope>NUCLEOTIDE SEQUENCE [LARGE SCALE GENOMIC DNA]</scope>
    <source>
        <strain evidence="1 2">CNPSo 3448</strain>
    </source>
</reference>
<gene>
    <name evidence="1" type="ORF">E4K65_12595</name>
</gene>
<dbReference type="EMBL" id="SPQT01000005">
    <property type="protein sequence ID" value="TFV48256.1"/>
    <property type="molecule type" value="Genomic_DNA"/>
</dbReference>
<evidence type="ECO:0000313" key="1">
    <source>
        <dbReference type="EMBL" id="TFV48256.1"/>
    </source>
</evidence>
<evidence type="ECO:0000313" key="2">
    <source>
        <dbReference type="Proteomes" id="UP000297966"/>
    </source>
</evidence>
<dbReference type="AlphaFoldDB" id="A0A4Y9LZJ6"/>
<sequence>MGKIEFPLPTETDEMLVVGAIFSEATTGANASDDEKRAIGLCVVNMAYYARMTTQNGKKCFNTTFGDGTIIKAIKTSVKGYDTPRWRLVMNGDVLKTKAALEKDLDALETAVLKNVVSIAAAVMKAALPAAGPGSTRAPLQFNQAANDPPSKREQKIFNLGSHTFYGFIAGRECQ</sequence>
<protein>
    <recommendedName>
        <fullName evidence="3">Cell wall hydrolase SleB domain-containing protein</fullName>
    </recommendedName>
</protein>
<dbReference type="RefSeq" id="WP_135174428.1">
    <property type="nucleotide sequence ID" value="NZ_SPQT01000005.1"/>
</dbReference>
<name>A0A4Y9LZJ6_9BRAD</name>
<comment type="caution">
    <text evidence="1">The sequence shown here is derived from an EMBL/GenBank/DDBJ whole genome shotgun (WGS) entry which is preliminary data.</text>
</comment>
<proteinExistence type="predicted"/>